<organism evidence="1 2">
    <name type="scientific">Portunus trituberculatus</name>
    <name type="common">Swimming crab</name>
    <name type="synonym">Neptunus trituberculatus</name>
    <dbReference type="NCBI Taxonomy" id="210409"/>
    <lineage>
        <taxon>Eukaryota</taxon>
        <taxon>Metazoa</taxon>
        <taxon>Ecdysozoa</taxon>
        <taxon>Arthropoda</taxon>
        <taxon>Crustacea</taxon>
        <taxon>Multicrustacea</taxon>
        <taxon>Malacostraca</taxon>
        <taxon>Eumalacostraca</taxon>
        <taxon>Eucarida</taxon>
        <taxon>Decapoda</taxon>
        <taxon>Pleocyemata</taxon>
        <taxon>Brachyura</taxon>
        <taxon>Eubrachyura</taxon>
        <taxon>Portunoidea</taxon>
        <taxon>Portunidae</taxon>
        <taxon>Portuninae</taxon>
        <taxon>Portunus</taxon>
    </lineage>
</organism>
<comment type="caution">
    <text evidence="1">The sequence shown here is derived from an EMBL/GenBank/DDBJ whole genome shotgun (WGS) entry which is preliminary data.</text>
</comment>
<reference evidence="1 2" key="1">
    <citation type="submission" date="2019-05" db="EMBL/GenBank/DDBJ databases">
        <title>Another draft genome of Portunus trituberculatus and its Hox gene families provides insights of decapod evolution.</title>
        <authorList>
            <person name="Jeong J.-H."/>
            <person name="Song I."/>
            <person name="Kim S."/>
            <person name="Choi T."/>
            <person name="Kim D."/>
            <person name="Ryu S."/>
            <person name="Kim W."/>
        </authorList>
    </citation>
    <scope>NUCLEOTIDE SEQUENCE [LARGE SCALE GENOMIC DNA]</scope>
    <source>
        <tissue evidence="1">Muscle</tissue>
    </source>
</reference>
<evidence type="ECO:0000313" key="1">
    <source>
        <dbReference type="EMBL" id="MPC73917.1"/>
    </source>
</evidence>
<protein>
    <submittedName>
        <fullName evidence="1">Uncharacterized protein</fullName>
    </submittedName>
</protein>
<dbReference type="AlphaFoldDB" id="A0A5B7HXF2"/>
<evidence type="ECO:0000313" key="2">
    <source>
        <dbReference type="Proteomes" id="UP000324222"/>
    </source>
</evidence>
<proteinExistence type="predicted"/>
<keyword evidence="2" id="KW-1185">Reference proteome</keyword>
<name>A0A5B7HXF2_PORTR</name>
<gene>
    <name evidence="1" type="ORF">E2C01_068260</name>
</gene>
<dbReference type="Proteomes" id="UP000324222">
    <property type="component" value="Unassembled WGS sequence"/>
</dbReference>
<sequence length="93" mass="10062">MIRSSRLASGGGVLSPIPGTASLADGALPWCPDNPQGNHNSVWQHLILLTIWEANQLIRAVGGVHGDTNLPPAWYKLTWFTISPQTNTALYKT</sequence>
<dbReference type="EMBL" id="VSRR010037818">
    <property type="protein sequence ID" value="MPC73917.1"/>
    <property type="molecule type" value="Genomic_DNA"/>
</dbReference>
<accession>A0A5B7HXF2</accession>